<evidence type="ECO:0000256" key="4">
    <source>
        <dbReference type="ARBA" id="ARBA00022833"/>
    </source>
</evidence>
<dbReference type="InterPro" id="IPR052035">
    <property type="entry name" value="ZnF_BED_domain_contain"/>
</dbReference>
<dbReference type="AlphaFoldDB" id="K2RXI8"/>
<dbReference type="HOGENOM" id="CLU_009123_10_0_1"/>
<evidence type="ECO:0000259" key="8">
    <source>
        <dbReference type="Pfam" id="PF05699"/>
    </source>
</evidence>
<comment type="caution">
    <text evidence="9">The sequence shown here is derived from an EMBL/GenBank/DDBJ whole genome shotgun (WGS) entry which is preliminary data.</text>
</comment>
<keyword evidence="4" id="KW-0862">Zinc</keyword>
<dbReference type="eggNOG" id="KOG1121">
    <property type="taxonomic scope" value="Eukaryota"/>
</dbReference>
<accession>K2RXI8</accession>
<evidence type="ECO:0000256" key="5">
    <source>
        <dbReference type="ARBA" id="ARBA00023242"/>
    </source>
</evidence>
<feature type="compositionally biased region" description="Low complexity" evidence="7">
    <location>
        <begin position="21"/>
        <end position="38"/>
    </location>
</feature>
<dbReference type="GO" id="GO:0008270">
    <property type="term" value="F:zinc ion binding"/>
    <property type="evidence" value="ECO:0007669"/>
    <property type="project" value="UniProtKB-KW"/>
</dbReference>
<keyword evidence="2" id="KW-0479">Metal-binding</keyword>
<proteinExistence type="predicted"/>
<dbReference type="OrthoDB" id="3944016at2759"/>
<dbReference type="GO" id="GO:0005634">
    <property type="term" value="C:nucleus"/>
    <property type="evidence" value="ECO:0007669"/>
    <property type="project" value="UniProtKB-SubCell"/>
</dbReference>
<dbReference type="PANTHER" id="PTHR46481">
    <property type="entry name" value="ZINC FINGER BED DOMAIN-CONTAINING PROTEIN 4"/>
    <property type="match status" value="1"/>
</dbReference>
<feature type="coiled-coil region" evidence="6">
    <location>
        <begin position="533"/>
        <end position="560"/>
    </location>
</feature>
<dbReference type="GO" id="GO:0046983">
    <property type="term" value="F:protein dimerization activity"/>
    <property type="evidence" value="ECO:0007669"/>
    <property type="project" value="InterPro"/>
</dbReference>
<dbReference type="VEuPathDB" id="FungiDB:MPH_13898"/>
<keyword evidence="5" id="KW-0539">Nucleus</keyword>
<sequence>MASPELAIAIADPQESQTSLPAASAPSTPTPEASSDTTHAVTDIDLSKVRDGRSKQIPGLQYRARHRTQARGHKISWVFDHGADCEDASGLRWFVCKYCQLEGRYNDGVYKVTGTHAIEVHLHQTHKIYNPRKPPAPQYRALAVSDFFKPRFSSSSSSSSPLPASYSLVTPFNDKLLRQSFTDMVIKLDLSFRQASSEELRKVVIQGGPLADRLLPRSPTTVANLVKWSFEDRRKKVQDLVSSAKSKITFSLDMWTSDEGNKKAYLAVNSHFIDNLGTLRTALLSFARIVGPHSGENLAKALYKSITSYGINYTRVGYFVADNADTNDTMLRKLRELMAIDYPACRIRCIGHIINLVVKAILFGKGVSKFEQSLLGRTDDSEEAFLIWSNEGPLGKLHNICVFVNRNDQRRTAFANCQLPEERALEDDADPDGGDEIFYYVLLVDQGVRWCSVYYRIKRALKLRHAIDRFIDRYEHKDRGYDIRQDRLSPHDWEVIKRFYQLLRPFKCLTQYLEGKANKEGNEGSHGSIWESLKAMDFMFDHLKRNIEALEAQVASGEASREDWQDYSTKVDAGYLKLQDYYSLLDESPAYVVAIFLHPNYRFEYFEQAWALHKSWITDAKSAIRRMYDTYEVMYLSELAAGEETEEPTTDESTPATDVFTNFEAFGRPSGAKERSRKRRRLDTTQLQSYWDAGVTSYTISDPLAWWRTEGVQYPILQRMAFDIYSIPAMSAEPERIFSHTRRIISDERTRLSDDTIETEICQKHWLINKIVT</sequence>
<evidence type="ECO:0000256" key="7">
    <source>
        <dbReference type="SAM" id="MobiDB-lite"/>
    </source>
</evidence>
<evidence type="ECO:0000256" key="1">
    <source>
        <dbReference type="ARBA" id="ARBA00004123"/>
    </source>
</evidence>
<evidence type="ECO:0000313" key="9">
    <source>
        <dbReference type="EMBL" id="EKG09115.1"/>
    </source>
</evidence>
<dbReference type="InParanoid" id="K2RXI8"/>
<reference evidence="9 10" key="1">
    <citation type="journal article" date="2012" name="BMC Genomics">
        <title>Tools to kill: Genome of one of the most destructive plant pathogenic fungi Macrophomina phaseolina.</title>
        <authorList>
            <person name="Islam M.S."/>
            <person name="Haque M.S."/>
            <person name="Islam M.M."/>
            <person name="Emdad E.M."/>
            <person name="Halim A."/>
            <person name="Hossen Q.M.M."/>
            <person name="Hossain M.Z."/>
            <person name="Ahmed B."/>
            <person name="Rahim S."/>
            <person name="Rahman M.S."/>
            <person name="Alam M.M."/>
            <person name="Hou S."/>
            <person name="Wan X."/>
            <person name="Saito J.A."/>
            <person name="Alam M."/>
        </authorList>
    </citation>
    <scope>NUCLEOTIDE SEQUENCE [LARGE SCALE GENOMIC DNA]</scope>
    <source>
        <strain evidence="9 10">MS6</strain>
    </source>
</reference>
<organism evidence="9 10">
    <name type="scientific">Macrophomina phaseolina (strain MS6)</name>
    <name type="common">Charcoal rot fungus</name>
    <dbReference type="NCBI Taxonomy" id="1126212"/>
    <lineage>
        <taxon>Eukaryota</taxon>
        <taxon>Fungi</taxon>
        <taxon>Dikarya</taxon>
        <taxon>Ascomycota</taxon>
        <taxon>Pezizomycotina</taxon>
        <taxon>Dothideomycetes</taxon>
        <taxon>Dothideomycetes incertae sedis</taxon>
        <taxon>Botryosphaeriales</taxon>
        <taxon>Botryosphaeriaceae</taxon>
        <taxon>Macrophomina</taxon>
    </lineage>
</organism>
<dbReference type="InterPro" id="IPR008906">
    <property type="entry name" value="HATC_C_dom"/>
</dbReference>
<gene>
    <name evidence="9" type="ORF">MPH_13898</name>
</gene>
<dbReference type="Proteomes" id="UP000007129">
    <property type="component" value="Unassembled WGS sequence"/>
</dbReference>
<evidence type="ECO:0000256" key="3">
    <source>
        <dbReference type="ARBA" id="ARBA00022771"/>
    </source>
</evidence>
<name>K2RXI8_MACPH</name>
<dbReference type="Pfam" id="PF05699">
    <property type="entry name" value="Dimer_Tnp_hAT"/>
    <property type="match status" value="1"/>
</dbReference>
<evidence type="ECO:0000313" key="10">
    <source>
        <dbReference type="Proteomes" id="UP000007129"/>
    </source>
</evidence>
<evidence type="ECO:0000256" key="6">
    <source>
        <dbReference type="SAM" id="Coils"/>
    </source>
</evidence>
<evidence type="ECO:0000256" key="2">
    <source>
        <dbReference type="ARBA" id="ARBA00022723"/>
    </source>
</evidence>
<feature type="region of interest" description="Disordered" evidence="7">
    <location>
        <begin position="1"/>
        <end position="50"/>
    </location>
</feature>
<dbReference type="InterPro" id="IPR012337">
    <property type="entry name" value="RNaseH-like_sf"/>
</dbReference>
<dbReference type="PANTHER" id="PTHR46481:SF10">
    <property type="entry name" value="ZINC FINGER BED DOMAIN-CONTAINING PROTEIN 39"/>
    <property type="match status" value="1"/>
</dbReference>
<protein>
    <submittedName>
        <fullName evidence="9">HAT domain-containing protein</fullName>
    </submittedName>
</protein>
<dbReference type="EMBL" id="AHHD01000775">
    <property type="protein sequence ID" value="EKG09115.1"/>
    <property type="molecule type" value="Genomic_DNA"/>
</dbReference>
<keyword evidence="3" id="KW-0863">Zinc-finger</keyword>
<dbReference type="SUPFAM" id="SSF53098">
    <property type="entry name" value="Ribonuclease H-like"/>
    <property type="match status" value="1"/>
</dbReference>
<keyword evidence="6" id="KW-0175">Coiled coil</keyword>
<comment type="subcellular location">
    <subcellularLocation>
        <location evidence="1">Nucleus</location>
    </subcellularLocation>
</comment>
<feature type="domain" description="HAT C-terminal dimerisation" evidence="8">
    <location>
        <begin position="700"/>
        <end position="767"/>
    </location>
</feature>